<keyword evidence="1" id="KW-0812">Transmembrane</keyword>
<dbReference type="Gene3D" id="3.40.50.720">
    <property type="entry name" value="NAD(P)-binding Rossmann-like Domain"/>
    <property type="match status" value="1"/>
</dbReference>
<dbReference type="SUPFAM" id="SSF51735">
    <property type="entry name" value="NAD(P)-binding Rossmann-fold domains"/>
    <property type="match status" value="1"/>
</dbReference>
<sequence>MEEKSILITGCSSGIGICVAEGLLKRGYRVFAT</sequence>
<proteinExistence type="predicted"/>
<dbReference type="EMBL" id="UINC01196433">
    <property type="protein sequence ID" value="SVE13439.1"/>
    <property type="molecule type" value="Genomic_DNA"/>
</dbReference>
<name>A0A383B0Z8_9ZZZZ</name>
<organism evidence="2">
    <name type="scientific">marine metagenome</name>
    <dbReference type="NCBI Taxonomy" id="408172"/>
    <lineage>
        <taxon>unclassified sequences</taxon>
        <taxon>metagenomes</taxon>
        <taxon>ecological metagenomes</taxon>
    </lineage>
</organism>
<evidence type="ECO:0000313" key="2">
    <source>
        <dbReference type="EMBL" id="SVE13439.1"/>
    </source>
</evidence>
<accession>A0A383B0Z8</accession>
<feature type="transmembrane region" description="Helical" evidence="1">
    <location>
        <begin position="6"/>
        <end position="24"/>
    </location>
</feature>
<keyword evidence="1" id="KW-1133">Transmembrane helix</keyword>
<reference evidence="2" key="1">
    <citation type="submission" date="2018-05" db="EMBL/GenBank/DDBJ databases">
        <authorList>
            <person name="Lanie J.A."/>
            <person name="Ng W.-L."/>
            <person name="Kazmierczak K.M."/>
            <person name="Andrzejewski T.M."/>
            <person name="Davidsen T.M."/>
            <person name="Wayne K.J."/>
            <person name="Tettelin H."/>
            <person name="Glass J.I."/>
            <person name="Rusch D."/>
            <person name="Podicherti R."/>
            <person name="Tsui H.-C.T."/>
            <person name="Winkler M.E."/>
        </authorList>
    </citation>
    <scope>NUCLEOTIDE SEQUENCE</scope>
</reference>
<dbReference type="AlphaFoldDB" id="A0A383B0Z8"/>
<keyword evidence="1" id="KW-0472">Membrane</keyword>
<gene>
    <name evidence="2" type="ORF">METZ01_LOCUS466293</name>
</gene>
<dbReference type="InterPro" id="IPR036291">
    <property type="entry name" value="NAD(P)-bd_dom_sf"/>
</dbReference>
<protein>
    <submittedName>
        <fullName evidence="2">Uncharacterized protein</fullName>
    </submittedName>
</protein>
<feature type="non-terminal residue" evidence="2">
    <location>
        <position position="33"/>
    </location>
</feature>
<evidence type="ECO:0000256" key="1">
    <source>
        <dbReference type="SAM" id="Phobius"/>
    </source>
</evidence>